<dbReference type="NCBIfam" id="NF047847">
    <property type="entry name" value="SS_mature_LptM"/>
    <property type="match status" value="1"/>
</dbReference>
<feature type="signal peptide" evidence="8">
    <location>
        <begin position="1"/>
        <end position="24"/>
    </location>
</feature>
<gene>
    <name evidence="9" type="ORF">P255_00776</name>
</gene>
<evidence type="ECO:0000256" key="8">
    <source>
        <dbReference type="SAM" id="SignalP"/>
    </source>
</evidence>
<keyword evidence="2 8" id="KW-0732">Signal</keyword>
<keyword evidence="10" id="KW-1185">Reference proteome</keyword>
<keyword evidence="3" id="KW-0472">Membrane</keyword>
<evidence type="ECO:0000256" key="6">
    <source>
        <dbReference type="ARBA" id="ARBA00023288"/>
    </source>
</evidence>
<dbReference type="EMBL" id="AYEU01000003">
    <property type="protein sequence ID" value="ESK52617.1"/>
    <property type="molecule type" value="Genomic_DNA"/>
</dbReference>
<dbReference type="OrthoDB" id="6713528at2"/>
<evidence type="ECO:0000256" key="3">
    <source>
        <dbReference type="ARBA" id="ARBA00023136"/>
    </source>
</evidence>
<feature type="chain" id="PRO_5004709844" description="Lipoprotein" evidence="8">
    <location>
        <begin position="25"/>
        <end position="68"/>
    </location>
</feature>
<dbReference type="PATRIC" id="fig|1341683.3.peg.767"/>
<evidence type="ECO:0000256" key="2">
    <source>
        <dbReference type="ARBA" id="ARBA00022729"/>
    </source>
</evidence>
<evidence type="ECO:0000256" key="5">
    <source>
        <dbReference type="ARBA" id="ARBA00023237"/>
    </source>
</evidence>
<dbReference type="AlphaFoldDB" id="V2URI2"/>
<feature type="compositionally biased region" description="Polar residues" evidence="7">
    <location>
        <begin position="51"/>
        <end position="68"/>
    </location>
</feature>
<comment type="subcellular location">
    <subcellularLocation>
        <location evidence="1">Cell outer membrane</location>
        <topology evidence="1">Lipid-anchor</topology>
    </subcellularLocation>
</comment>
<feature type="region of interest" description="Disordered" evidence="7">
    <location>
        <begin position="46"/>
        <end position="68"/>
    </location>
</feature>
<keyword evidence="4" id="KW-0564">Palmitate</keyword>
<keyword evidence="6" id="KW-0449">Lipoprotein</keyword>
<dbReference type="HOGENOM" id="CLU_184969_0_0_6"/>
<organism evidence="9 10">
    <name type="scientific">Acinetobacter brisouii CIP 110357</name>
    <dbReference type="NCBI Taxonomy" id="1341683"/>
    <lineage>
        <taxon>Bacteria</taxon>
        <taxon>Pseudomonadati</taxon>
        <taxon>Pseudomonadota</taxon>
        <taxon>Gammaproteobacteria</taxon>
        <taxon>Moraxellales</taxon>
        <taxon>Moraxellaceae</taxon>
        <taxon>Acinetobacter</taxon>
    </lineage>
</organism>
<name>V2URI2_9GAMM</name>
<evidence type="ECO:0000256" key="1">
    <source>
        <dbReference type="ARBA" id="ARBA00004459"/>
    </source>
</evidence>
<protein>
    <recommendedName>
        <fullName evidence="11">Lipoprotein</fullName>
    </recommendedName>
</protein>
<accession>V2URI2</accession>
<dbReference type="PROSITE" id="PS51257">
    <property type="entry name" value="PROKAR_LIPOPROTEIN"/>
    <property type="match status" value="1"/>
</dbReference>
<evidence type="ECO:0000313" key="9">
    <source>
        <dbReference type="EMBL" id="ESK52617.1"/>
    </source>
</evidence>
<reference evidence="9 10" key="1">
    <citation type="submission" date="2013-10" db="EMBL/GenBank/DDBJ databases">
        <title>The Genome Sequence of Acinetobacter brisouii CIP 110357.</title>
        <authorList>
            <consortium name="The Broad Institute Genomics Platform"/>
            <consortium name="The Broad Institute Genome Sequencing Center for Infectious Disease"/>
            <person name="Cerqueira G."/>
            <person name="Feldgarden M."/>
            <person name="Courvalin P."/>
            <person name="Grillot-Courvalin C."/>
            <person name="Clermont D."/>
            <person name="Rocha E."/>
            <person name="Yoon E.-J."/>
            <person name="Nemec A."/>
            <person name="Young S.K."/>
            <person name="Zeng Q."/>
            <person name="Gargeya S."/>
            <person name="Fitzgerald M."/>
            <person name="Abouelleil A."/>
            <person name="Alvarado L."/>
            <person name="Berlin A.M."/>
            <person name="Chapman S.B."/>
            <person name="Gainer-Dewar J."/>
            <person name="Goldberg J."/>
            <person name="Gnerre S."/>
            <person name="Griggs A."/>
            <person name="Gujja S."/>
            <person name="Hansen M."/>
            <person name="Howarth C."/>
            <person name="Imamovic A."/>
            <person name="Ireland A."/>
            <person name="Larimer J."/>
            <person name="McCowan C."/>
            <person name="Murphy C."/>
            <person name="Pearson M."/>
            <person name="Poon T.W."/>
            <person name="Priest M."/>
            <person name="Roberts A."/>
            <person name="Saif S."/>
            <person name="Shea T."/>
            <person name="Sykes S."/>
            <person name="Wortman J."/>
            <person name="Nusbaum C."/>
            <person name="Birren B."/>
        </authorList>
    </citation>
    <scope>NUCLEOTIDE SEQUENCE [LARGE SCALE GENOMIC DNA]</scope>
    <source>
        <strain evidence="9 10">CIP 110357</strain>
    </source>
</reference>
<keyword evidence="5" id="KW-0998">Cell outer membrane</keyword>
<dbReference type="InterPro" id="IPR032831">
    <property type="entry name" value="LptM_cons"/>
</dbReference>
<proteinExistence type="predicted"/>
<dbReference type="RefSeq" id="WP_004753348.1">
    <property type="nucleotide sequence ID" value="NZ_BBTI01000001.1"/>
</dbReference>
<evidence type="ECO:0000256" key="4">
    <source>
        <dbReference type="ARBA" id="ARBA00023139"/>
    </source>
</evidence>
<comment type="caution">
    <text evidence="9">The sequence shown here is derived from an EMBL/GenBank/DDBJ whole genome shotgun (WGS) entry which is preliminary data.</text>
</comment>
<dbReference type="STRING" id="396323.VH98_08280"/>
<evidence type="ECO:0000313" key="10">
    <source>
        <dbReference type="Proteomes" id="UP000018418"/>
    </source>
</evidence>
<evidence type="ECO:0000256" key="7">
    <source>
        <dbReference type="SAM" id="MobiDB-lite"/>
    </source>
</evidence>
<sequence length="68" mass="7336">MMRQMIAVISLLATGLSLVGCGQAGDLQLPNDPNLDTRPKYLLYHRHEQPNAASEVNTSASTPSSKVQ</sequence>
<dbReference type="Proteomes" id="UP000018418">
    <property type="component" value="Unassembled WGS sequence"/>
</dbReference>
<evidence type="ECO:0008006" key="11">
    <source>
        <dbReference type="Google" id="ProtNLM"/>
    </source>
</evidence>